<evidence type="ECO:0000313" key="3">
    <source>
        <dbReference type="EMBL" id="RRB13480.1"/>
    </source>
</evidence>
<dbReference type="Gene3D" id="3.90.1170.50">
    <property type="entry name" value="Aldehyde oxidase/xanthine dehydrogenase, a/b hammerhead"/>
    <property type="match status" value="1"/>
</dbReference>
<dbReference type="Proteomes" id="UP000274271">
    <property type="component" value="Unassembled WGS sequence"/>
</dbReference>
<keyword evidence="4" id="KW-1185">Reference proteome</keyword>
<name>A0A3P1CJW1_9BACT</name>
<dbReference type="RefSeq" id="WP_124907378.1">
    <property type="nucleotide sequence ID" value="NZ_RQJP01000003.1"/>
</dbReference>
<dbReference type="EMBL" id="RQJP01000003">
    <property type="protein sequence ID" value="RRB13480.1"/>
    <property type="molecule type" value="Genomic_DNA"/>
</dbReference>
<dbReference type="InterPro" id="IPR052516">
    <property type="entry name" value="N-heterocyclic_Hydroxylase"/>
</dbReference>
<dbReference type="InterPro" id="IPR012368">
    <property type="entry name" value="OxRdtase_Mopterin-bd_su_IorB"/>
</dbReference>
<comment type="caution">
    <text evidence="3">The sequence shown here is derived from an EMBL/GenBank/DDBJ whole genome shotgun (WGS) entry which is preliminary data.</text>
</comment>
<dbReference type="PROSITE" id="PS51318">
    <property type="entry name" value="TAT"/>
    <property type="match status" value="1"/>
</dbReference>
<dbReference type="OrthoDB" id="9767994at2"/>
<dbReference type="InterPro" id="IPR000674">
    <property type="entry name" value="Ald_Oxase/Xan_DH_a/b"/>
</dbReference>
<keyword evidence="1" id="KW-0472">Membrane</keyword>
<dbReference type="GO" id="GO:0016491">
    <property type="term" value="F:oxidoreductase activity"/>
    <property type="evidence" value="ECO:0007669"/>
    <property type="project" value="InterPro"/>
</dbReference>
<dbReference type="PANTHER" id="PTHR47495">
    <property type="entry name" value="ALDEHYDE DEHYDROGENASE"/>
    <property type="match status" value="1"/>
</dbReference>
<feature type="transmembrane region" description="Helical" evidence="1">
    <location>
        <begin position="12"/>
        <end position="31"/>
    </location>
</feature>
<organism evidence="3 4">
    <name type="scientific">Larkinella knui</name>
    <dbReference type="NCBI Taxonomy" id="2025310"/>
    <lineage>
        <taxon>Bacteria</taxon>
        <taxon>Pseudomonadati</taxon>
        <taxon>Bacteroidota</taxon>
        <taxon>Cytophagia</taxon>
        <taxon>Cytophagales</taxon>
        <taxon>Spirosomataceae</taxon>
        <taxon>Larkinella</taxon>
    </lineage>
</organism>
<dbReference type="PIRSF" id="PIRSF036389">
    <property type="entry name" value="IOR_B"/>
    <property type="match status" value="1"/>
</dbReference>
<feature type="domain" description="Aldehyde oxidase/xanthine dehydrogenase a/b hammerhead" evidence="2">
    <location>
        <begin position="215"/>
        <end position="301"/>
    </location>
</feature>
<reference evidence="3 4" key="1">
    <citation type="submission" date="2018-11" db="EMBL/GenBank/DDBJ databases">
        <authorList>
            <person name="Zhou Z."/>
            <person name="Wang G."/>
        </authorList>
    </citation>
    <scope>NUCLEOTIDE SEQUENCE [LARGE SCALE GENOMIC DNA]</scope>
    <source>
        <strain evidence="3 4">KCTC42998</strain>
    </source>
</reference>
<evidence type="ECO:0000313" key="4">
    <source>
        <dbReference type="Proteomes" id="UP000274271"/>
    </source>
</evidence>
<dbReference type="Pfam" id="PF02738">
    <property type="entry name" value="MoCoBD_1"/>
    <property type="match status" value="1"/>
</dbReference>
<dbReference type="Gene3D" id="3.30.365.10">
    <property type="entry name" value="Aldehyde oxidase/xanthine dehydrogenase, molybdopterin binding domain"/>
    <property type="match status" value="4"/>
</dbReference>
<dbReference type="Pfam" id="PF20256">
    <property type="entry name" value="MoCoBD_2"/>
    <property type="match status" value="2"/>
</dbReference>
<dbReference type="SUPFAM" id="SSF56003">
    <property type="entry name" value="Molybdenum cofactor-binding domain"/>
    <property type="match status" value="2"/>
</dbReference>
<accession>A0A3P1CJW1</accession>
<dbReference type="SMART" id="SM01008">
    <property type="entry name" value="Ald_Xan_dh_C"/>
    <property type="match status" value="1"/>
</dbReference>
<protein>
    <submittedName>
        <fullName evidence="3">Xanthine dehydrogenase family protein molybdopterin-binding subunit</fullName>
    </submittedName>
</protein>
<keyword evidence="1" id="KW-1133">Transmembrane helix</keyword>
<dbReference type="AlphaFoldDB" id="A0A3P1CJW1"/>
<dbReference type="PANTHER" id="PTHR47495:SF2">
    <property type="entry name" value="ALDEHYDE DEHYDROGENASE"/>
    <property type="match status" value="1"/>
</dbReference>
<sequence length="728" mass="79438">MNSIHKLTNRRVFVKQTLSSGVALMLGFSLLGTAQKRAKEPGKRPRLVNGDSTELTVFIRIDQTGKIMLINPHPEMGQGTYQAIALLLAEELEVRLDQVTIRFSDGSQQYGSQLSGGSSSVSSAWEPMRKAGAAAKEMLLTVAAQRWQVPLTDCDAREGTVRCRTKPGLRPFTYGELVKDAAKLEIPTNPKLKKKEDFTLIGKATHRPDVRPKVTGKAIFGIDATVPGMLYTAIEHAPTIYGTVESLDATNALRIKGVRHVVIAERPLLHARPAAVAVLADSYATALQGRKALTVTWKDADSFTESTTDYFNGLYELSKSEGVVYKQEGDFETTLATAPRQLEAQYETPFLAHAPMEPENAVAHVQGDRCDVWAPVQAADWAVKEIAAYLQIPPENVKVNVLFSGGAFGRKAYYDYLLEAVCLSKQVNAPVKVIWTREDDLQQGPFRPGVVNTLKAGLNLAGEVIAFQHKVATASIRHQSGFEGGLLETQADDWARGDGIYHFPHSKYSFQLAKSRIPIVWWRAVYGSNITFAYESFVDELAVAAGKDPLLFRAGLLADDQRAQQVLTLLAEKSGWHKPLPPGKGRGMAITRFADSYCAHVCVVARKAGSITIESVFSVIDCGLAINPDNVRAQTEGNIIMGLTAAIKKGITLQKGRVEQSNFHDYPVLRIAEIPAIEVFVIGTTGQPTGVGETALPPIAPALTNAVFNLTGRRIRKLPFALDEVLKA</sequence>
<evidence type="ECO:0000259" key="2">
    <source>
        <dbReference type="SMART" id="SM01008"/>
    </source>
</evidence>
<proteinExistence type="predicted"/>
<gene>
    <name evidence="3" type="ORF">EHT87_14500</name>
</gene>
<evidence type="ECO:0000256" key="1">
    <source>
        <dbReference type="SAM" id="Phobius"/>
    </source>
</evidence>
<keyword evidence="1" id="KW-0812">Transmembrane</keyword>
<dbReference type="InterPro" id="IPR008274">
    <property type="entry name" value="AldOxase/xan_DH_MoCoBD1"/>
</dbReference>
<dbReference type="InterPro" id="IPR046867">
    <property type="entry name" value="AldOxase/xan_DH_MoCoBD2"/>
</dbReference>
<dbReference type="InterPro" id="IPR006311">
    <property type="entry name" value="TAT_signal"/>
</dbReference>
<dbReference type="InterPro" id="IPR037165">
    <property type="entry name" value="AldOxase/xan_DH_Mopterin-bd_sf"/>
</dbReference>